<dbReference type="InterPro" id="IPR046335">
    <property type="entry name" value="LacI/GalR-like_sensor"/>
</dbReference>
<proteinExistence type="predicted"/>
<dbReference type="RefSeq" id="WP_377086846.1">
    <property type="nucleotide sequence ID" value="NZ_JBHSJL010000014.1"/>
</dbReference>
<name>A0ABW4ZED3_9BACT</name>
<dbReference type="Gene3D" id="1.10.10.60">
    <property type="entry name" value="Homeodomain-like"/>
    <property type="match status" value="1"/>
</dbReference>
<reference evidence="6" key="1">
    <citation type="journal article" date="2019" name="Int. J. Syst. Evol. Microbiol.">
        <title>The Global Catalogue of Microorganisms (GCM) 10K type strain sequencing project: providing services to taxonomists for standard genome sequencing and annotation.</title>
        <authorList>
            <consortium name="The Broad Institute Genomics Platform"/>
            <consortium name="The Broad Institute Genome Sequencing Center for Infectious Disease"/>
            <person name="Wu L."/>
            <person name="Ma J."/>
        </authorList>
    </citation>
    <scope>NUCLEOTIDE SEQUENCE [LARGE SCALE GENOMIC DNA]</scope>
    <source>
        <strain evidence="6">CCUG 57942</strain>
    </source>
</reference>
<feature type="domain" description="HTH araC/xylS-type" evidence="4">
    <location>
        <begin position="286"/>
        <end position="385"/>
    </location>
</feature>
<keyword evidence="1" id="KW-0805">Transcription regulation</keyword>
<accession>A0ABW4ZED3</accession>
<dbReference type="SMART" id="SM00342">
    <property type="entry name" value="HTH_ARAC"/>
    <property type="match status" value="1"/>
</dbReference>
<dbReference type="Gene3D" id="3.40.50.2300">
    <property type="match status" value="2"/>
</dbReference>
<dbReference type="Pfam" id="PF13377">
    <property type="entry name" value="Peripla_BP_3"/>
    <property type="match status" value="1"/>
</dbReference>
<comment type="caution">
    <text evidence="5">The sequence shown here is derived from an EMBL/GenBank/DDBJ whole genome shotgun (WGS) entry which is preliminary data.</text>
</comment>
<sequence>MNTRPLRIGIRSPRWATQNDQMINGIVHFLREHQLSWIIDADIDTGNELPPNRIDASWSGDGLIVFRCDAREAAAWKQNGISVVNISSETRIDGIPNILPDNYQMGRLAADYLLSLGLRRFAYAGEKARRYSELRAAGFIDTLQHHGLECIEIDLEISSMLKSEKWTRLHHELTTALSELPHPVGVLARDDIVAMNVLRSARALGIKVPDDLALIGINDSRPYCLIAHPQLSSVKHPGELIGYHAAKALHALLNGNTVPPDQLIPSPGIVERESTNIIAIQDPLVSRALSHIRAYAKSGPINVKDLSRELGVSNTTLRSRFKQCIGHTPKEEIDSIRHQEIKNLLQETSLNIQEIAYQLGFATPEELSRFFARKEGVPPSQFKQNAHRHI</sequence>
<evidence type="ECO:0000313" key="5">
    <source>
        <dbReference type="EMBL" id="MFD2160250.1"/>
    </source>
</evidence>
<dbReference type="PANTHER" id="PTHR30146:SF24">
    <property type="entry name" value="XYLOSE OPERON REGULATORY PROTEIN"/>
    <property type="match status" value="1"/>
</dbReference>
<dbReference type="InterPro" id="IPR009057">
    <property type="entry name" value="Homeodomain-like_sf"/>
</dbReference>
<keyword evidence="6" id="KW-1185">Reference proteome</keyword>
<evidence type="ECO:0000256" key="3">
    <source>
        <dbReference type="ARBA" id="ARBA00023163"/>
    </source>
</evidence>
<keyword evidence="2" id="KW-0238">DNA-binding</keyword>
<dbReference type="Pfam" id="PF12833">
    <property type="entry name" value="HTH_18"/>
    <property type="match status" value="1"/>
</dbReference>
<keyword evidence="3" id="KW-0804">Transcription</keyword>
<dbReference type="InterPro" id="IPR028082">
    <property type="entry name" value="Peripla_BP_I"/>
</dbReference>
<dbReference type="InterPro" id="IPR018060">
    <property type="entry name" value="HTH_AraC"/>
</dbReference>
<evidence type="ECO:0000256" key="1">
    <source>
        <dbReference type="ARBA" id="ARBA00023015"/>
    </source>
</evidence>
<dbReference type="PANTHER" id="PTHR30146">
    <property type="entry name" value="LACI-RELATED TRANSCRIPTIONAL REPRESSOR"/>
    <property type="match status" value="1"/>
</dbReference>
<gene>
    <name evidence="5" type="ORF">ACFSW8_15210</name>
</gene>
<dbReference type="PROSITE" id="PS01124">
    <property type="entry name" value="HTH_ARAC_FAMILY_2"/>
    <property type="match status" value="1"/>
</dbReference>
<organism evidence="5 6">
    <name type="scientific">Rubritalea tangerina</name>
    <dbReference type="NCBI Taxonomy" id="430798"/>
    <lineage>
        <taxon>Bacteria</taxon>
        <taxon>Pseudomonadati</taxon>
        <taxon>Verrucomicrobiota</taxon>
        <taxon>Verrucomicrobiia</taxon>
        <taxon>Verrucomicrobiales</taxon>
        <taxon>Rubritaleaceae</taxon>
        <taxon>Rubritalea</taxon>
    </lineage>
</organism>
<evidence type="ECO:0000256" key="2">
    <source>
        <dbReference type="ARBA" id="ARBA00023125"/>
    </source>
</evidence>
<protein>
    <submittedName>
        <fullName evidence="5">Substrate-binding domain-containing protein</fullName>
    </submittedName>
</protein>
<evidence type="ECO:0000313" key="6">
    <source>
        <dbReference type="Proteomes" id="UP001597389"/>
    </source>
</evidence>
<dbReference type="Proteomes" id="UP001597389">
    <property type="component" value="Unassembled WGS sequence"/>
</dbReference>
<dbReference type="SUPFAM" id="SSF53822">
    <property type="entry name" value="Periplasmic binding protein-like I"/>
    <property type="match status" value="1"/>
</dbReference>
<dbReference type="SUPFAM" id="SSF46689">
    <property type="entry name" value="Homeodomain-like"/>
    <property type="match status" value="1"/>
</dbReference>
<evidence type="ECO:0000259" key="4">
    <source>
        <dbReference type="PROSITE" id="PS01124"/>
    </source>
</evidence>
<dbReference type="EMBL" id="JBHUJB010000073">
    <property type="protein sequence ID" value="MFD2160250.1"/>
    <property type="molecule type" value="Genomic_DNA"/>
</dbReference>